<dbReference type="InterPro" id="IPR012337">
    <property type="entry name" value="RNaseH-like_sf"/>
</dbReference>
<evidence type="ECO:0000256" key="2">
    <source>
        <dbReference type="ARBA" id="ARBA00023268"/>
    </source>
</evidence>
<organism evidence="4 5">
    <name type="scientific">Austropuccinia psidii MF-1</name>
    <dbReference type="NCBI Taxonomy" id="1389203"/>
    <lineage>
        <taxon>Eukaryota</taxon>
        <taxon>Fungi</taxon>
        <taxon>Dikarya</taxon>
        <taxon>Basidiomycota</taxon>
        <taxon>Pucciniomycotina</taxon>
        <taxon>Pucciniomycetes</taxon>
        <taxon>Pucciniales</taxon>
        <taxon>Sphaerophragmiaceae</taxon>
        <taxon>Austropuccinia</taxon>
    </lineage>
</organism>
<evidence type="ECO:0000259" key="3">
    <source>
        <dbReference type="PROSITE" id="PS50994"/>
    </source>
</evidence>
<evidence type="ECO:0000256" key="1">
    <source>
        <dbReference type="ARBA" id="ARBA00022884"/>
    </source>
</evidence>
<dbReference type="InterPro" id="IPR036397">
    <property type="entry name" value="RNaseH_sf"/>
</dbReference>
<dbReference type="GO" id="GO:0003723">
    <property type="term" value="F:RNA binding"/>
    <property type="evidence" value="ECO:0007669"/>
    <property type="project" value="UniProtKB-KW"/>
</dbReference>
<dbReference type="Pfam" id="PF17919">
    <property type="entry name" value="RT_RNaseH_2"/>
    <property type="match status" value="1"/>
</dbReference>
<proteinExistence type="predicted"/>
<keyword evidence="1" id="KW-0694">RNA-binding</keyword>
<feature type="domain" description="Integrase catalytic" evidence="3">
    <location>
        <begin position="33"/>
        <end position="166"/>
    </location>
</feature>
<dbReference type="SUPFAM" id="SSF56672">
    <property type="entry name" value="DNA/RNA polymerases"/>
    <property type="match status" value="1"/>
</dbReference>
<dbReference type="PANTHER" id="PTHR37984:SF5">
    <property type="entry name" value="PROTEIN NYNRIN-LIKE"/>
    <property type="match status" value="1"/>
</dbReference>
<dbReference type="PANTHER" id="PTHR37984">
    <property type="entry name" value="PROTEIN CBG26694"/>
    <property type="match status" value="1"/>
</dbReference>
<dbReference type="GO" id="GO:0004519">
    <property type="term" value="F:endonuclease activity"/>
    <property type="evidence" value="ECO:0007669"/>
    <property type="project" value="UniProtKB-KW"/>
</dbReference>
<dbReference type="GO" id="GO:0015074">
    <property type="term" value="P:DNA integration"/>
    <property type="evidence" value="ECO:0007669"/>
    <property type="project" value="InterPro"/>
</dbReference>
<gene>
    <name evidence="4" type="ORF">O181_113319</name>
</gene>
<dbReference type="GO" id="GO:0005634">
    <property type="term" value="C:nucleus"/>
    <property type="evidence" value="ECO:0007669"/>
    <property type="project" value="UniProtKB-ARBA"/>
</dbReference>
<dbReference type="OrthoDB" id="2273864at2759"/>
<dbReference type="EMBL" id="AVOT02092425">
    <property type="protein sequence ID" value="MBW0573604.1"/>
    <property type="molecule type" value="Genomic_DNA"/>
</dbReference>
<dbReference type="GO" id="GO:0003964">
    <property type="term" value="F:RNA-directed DNA polymerase activity"/>
    <property type="evidence" value="ECO:0007669"/>
    <property type="project" value="UniProtKB-KW"/>
</dbReference>
<evidence type="ECO:0000313" key="5">
    <source>
        <dbReference type="Proteomes" id="UP000765509"/>
    </source>
</evidence>
<evidence type="ECO:0000313" key="4">
    <source>
        <dbReference type="EMBL" id="MBW0573604.1"/>
    </source>
</evidence>
<dbReference type="PROSITE" id="PS50994">
    <property type="entry name" value="INTEGRASE"/>
    <property type="match status" value="1"/>
</dbReference>
<keyword evidence="5" id="KW-1185">Reference proteome</keyword>
<dbReference type="InterPro" id="IPR050951">
    <property type="entry name" value="Retrovirus_Pol_polyprotein"/>
</dbReference>
<dbReference type="Gene3D" id="3.30.420.10">
    <property type="entry name" value="Ribonuclease H-like superfamily/Ribonuclease H"/>
    <property type="match status" value="1"/>
</dbReference>
<accession>A0A9Q3PTK1</accession>
<dbReference type="InterPro" id="IPR041577">
    <property type="entry name" value="RT_RNaseH_2"/>
</dbReference>
<dbReference type="Proteomes" id="UP000765509">
    <property type="component" value="Unassembled WGS sequence"/>
</dbReference>
<dbReference type="SUPFAM" id="SSF53098">
    <property type="entry name" value="Ribonuclease H-like"/>
    <property type="match status" value="1"/>
</dbReference>
<reference evidence="4" key="1">
    <citation type="submission" date="2021-03" db="EMBL/GenBank/DDBJ databases">
        <title>Draft genome sequence of rust myrtle Austropuccinia psidii MF-1, a brazilian biotype.</title>
        <authorList>
            <person name="Quecine M.C."/>
            <person name="Pachon D.M.R."/>
            <person name="Bonatelli M.L."/>
            <person name="Correr F.H."/>
            <person name="Franceschini L.M."/>
            <person name="Leite T.F."/>
            <person name="Margarido G.R.A."/>
            <person name="Almeida C.A."/>
            <person name="Ferrarezi J.A."/>
            <person name="Labate C.A."/>
        </authorList>
    </citation>
    <scope>NUCLEOTIDE SEQUENCE</scope>
    <source>
        <strain evidence="4">MF-1</strain>
    </source>
</reference>
<name>A0A9Q3PTK1_9BASI</name>
<dbReference type="InterPro" id="IPR043502">
    <property type="entry name" value="DNA/RNA_pol_sf"/>
</dbReference>
<sequence length="166" mass="19188">MPDWNIRFKLYIDACGNGLGATLHQVQIIDDKPTEGPVCYISRQIKPTKSRCSVSQMECLCLVQVIETYSKTPIFLPCHKDDTDMDTALLLWSRFISHTGLFKNIISYRDPKFTSALWINPHRLFGTKLSFSTEYHPQTDGLAERMIQTLEDMIRRFCAYGLEFKN</sequence>
<dbReference type="InterPro" id="IPR001584">
    <property type="entry name" value="Integrase_cat-core"/>
</dbReference>
<dbReference type="GO" id="GO:0016787">
    <property type="term" value="F:hydrolase activity"/>
    <property type="evidence" value="ECO:0007669"/>
    <property type="project" value="UniProtKB-KW"/>
</dbReference>
<protein>
    <recommendedName>
        <fullName evidence="3">Integrase catalytic domain-containing protein</fullName>
    </recommendedName>
</protein>
<dbReference type="AlphaFoldDB" id="A0A9Q3PTK1"/>
<comment type="caution">
    <text evidence="4">The sequence shown here is derived from an EMBL/GenBank/DDBJ whole genome shotgun (WGS) entry which is preliminary data.</text>
</comment>
<keyword evidence="2" id="KW-0511">Multifunctional enzyme</keyword>